<dbReference type="PANTHER" id="PTHR43531:SF11">
    <property type="entry name" value="METHYL-ACCEPTING CHEMOTAXIS PROTEIN 3"/>
    <property type="match status" value="1"/>
</dbReference>
<dbReference type="Proteomes" id="UP000308901">
    <property type="component" value="Unassembled WGS sequence"/>
</dbReference>
<evidence type="ECO:0000256" key="3">
    <source>
        <dbReference type="ARBA" id="ARBA00022500"/>
    </source>
</evidence>
<keyword evidence="2" id="KW-1003">Cell membrane</keyword>
<organism evidence="11 12">
    <name type="scientific">Arcobacter arenosus</name>
    <dbReference type="NCBI Taxonomy" id="2576037"/>
    <lineage>
        <taxon>Bacteria</taxon>
        <taxon>Pseudomonadati</taxon>
        <taxon>Campylobacterota</taxon>
        <taxon>Epsilonproteobacteria</taxon>
        <taxon>Campylobacterales</taxon>
        <taxon>Arcobacteraceae</taxon>
        <taxon>Arcobacter</taxon>
    </lineage>
</organism>
<evidence type="ECO:0000256" key="9">
    <source>
        <dbReference type="SAM" id="Phobius"/>
    </source>
</evidence>
<dbReference type="RefSeq" id="WP_138153306.1">
    <property type="nucleotide sequence ID" value="NZ_VANU01000005.1"/>
</dbReference>
<evidence type="ECO:0000256" key="5">
    <source>
        <dbReference type="ARBA" id="ARBA00022989"/>
    </source>
</evidence>
<keyword evidence="12" id="KW-1185">Reference proteome</keyword>
<keyword evidence="5 9" id="KW-1133">Transmembrane helix</keyword>
<dbReference type="PROSITE" id="PS51257">
    <property type="entry name" value="PROKAR_LIPOPROTEIN"/>
    <property type="match status" value="1"/>
</dbReference>
<protein>
    <submittedName>
        <fullName evidence="11">Methyl-accepting chemotaxis protein</fullName>
    </submittedName>
</protein>
<dbReference type="EMBL" id="VANU01000005">
    <property type="protein sequence ID" value="TLP37052.1"/>
    <property type="molecule type" value="Genomic_DNA"/>
</dbReference>
<keyword evidence="8" id="KW-0807">Transducer</keyword>
<dbReference type="GO" id="GO:0005886">
    <property type="term" value="C:plasma membrane"/>
    <property type="evidence" value="ECO:0007669"/>
    <property type="project" value="UniProtKB-SubCell"/>
</dbReference>
<name>A0A5R8XZ50_9BACT</name>
<dbReference type="Gene3D" id="3.30.450.20">
    <property type="entry name" value="PAS domain"/>
    <property type="match status" value="2"/>
</dbReference>
<dbReference type="InterPro" id="IPR051310">
    <property type="entry name" value="MCP_chemotaxis"/>
</dbReference>
<comment type="similarity">
    <text evidence="7">Belongs to the methyl-accepting chemotaxis (MCP) protein family.</text>
</comment>
<keyword evidence="3" id="KW-0145">Chemotaxis</keyword>
<evidence type="ECO:0000313" key="11">
    <source>
        <dbReference type="EMBL" id="TLP37052.1"/>
    </source>
</evidence>
<dbReference type="SUPFAM" id="SSF103190">
    <property type="entry name" value="Sensory domain-like"/>
    <property type="match status" value="1"/>
</dbReference>
<dbReference type="GO" id="GO:0004888">
    <property type="term" value="F:transmembrane signaling receptor activity"/>
    <property type="evidence" value="ECO:0007669"/>
    <property type="project" value="TreeGrafter"/>
</dbReference>
<dbReference type="OrthoDB" id="5348717at2"/>
<dbReference type="GO" id="GO:0007165">
    <property type="term" value="P:signal transduction"/>
    <property type="evidence" value="ECO:0007669"/>
    <property type="project" value="UniProtKB-KW"/>
</dbReference>
<sequence length="707" mass="78872">MNFSSIKAKLLVLLFASIACSFLILGFYNTTNKFESEFNLVKYDQLSMTKQTSKFIDDYLKSKMQIVESVATLIQDEEFTNKNKVLVDKILLGKKSGDFASMYVGIEESGDLIKFDGSLKSIATMNYDARKRPWYVKSKKIDGKGVTDPFISASSNKLVITLFAPFKKDGKLVGVVGANIFLDTIVKEILTLDMGVPTISYLLSEDGKFLVHKDKKLLKKVSEISKKIKLNKNEDFIEVNMNNIDTLVSYSKVPFSSWALVVQIEKDSIFHDIKADIYKEIFLYLVLLVLILSLLYFMLIKLLSPIKILENGLNDFFSYLKGEKDNVSMLNIKTNDEFGNMAKKIDIEIDSVKVSIEKDKELIEDVKSVVNKIKDGTLNVKVEKKTTNKSLNELRDILNEMIETISENVNSDINDILKSLEEYSNFNFVNNVPNADGKISKGLNNLCEMINKMLQENYRLGQVLEENARNLLDNVDTLNTSSNQTAASLEESSASLEEITATIVETTQNISQMAENSNILKNSIANGQSLAKNTVESMNEINDQTNAIAEAITVIDQIAFQTNILSLNAAVEAATAGEAGKGFAVVAQEVRNLASRSAEAAKEIKDLVENATNKTEIGKKNADEMINGYIILNENINKTSELISQIESASKEQREGIEQINDTVSKLDTRTQENANVASHTKQISIDTSNIAKNIIENLSDKQFKKD</sequence>
<dbReference type="InterPro" id="IPR033479">
    <property type="entry name" value="dCache_1"/>
</dbReference>
<evidence type="ECO:0000256" key="2">
    <source>
        <dbReference type="ARBA" id="ARBA00022475"/>
    </source>
</evidence>
<keyword evidence="6 9" id="KW-0472">Membrane</keyword>
<dbReference type="SUPFAM" id="SSF58104">
    <property type="entry name" value="Methyl-accepting chemotaxis protein (MCP) signaling domain"/>
    <property type="match status" value="1"/>
</dbReference>
<feature type="domain" description="Methyl-accepting transducer" evidence="10">
    <location>
        <begin position="460"/>
        <end position="689"/>
    </location>
</feature>
<evidence type="ECO:0000256" key="6">
    <source>
        <dbReference type="ARBA" id="ARBA00023136"/>
    </source>
</evidence>
<reference evidence="11 12" key="1">
    <citation type="submission" date="2019-05" db="EMBL/GenBank/DDBJ databases">
        <title>Arcobacter sp. nov., isolated from sea sediment.</title>
        <authorList>
            <person name="Kim W."/>
        </authorList>
    </citation>
    <scope>NUCLEOTIDE SEQUENCE [LARGE SCALE GENOMIC DNA]</scope>
    <source>
        <strain evidence="11 12">CAU 1517</strain>
    </source>
</reference>
<comment type="caution">
    <text evidence="11">The sequence shown here is derived from an EMBL/GenBank/DDBJ whole genome shotgun (WGS) entry which is preliminary data.</text>
</comment>
<evidence type="ECO:0000256" key="7">
    <source>
        <dbReference type="ARBA" id="ARBA00029447"/>
    </source>
</evidence>
<evidence type="ECO:0000256" key="4">
    <source>
        <dbReference type="ARBA" id="ARBA00022692"/>
    </source>
</evidence>
<dbReference type="CDD" id="cd12913">
    <property type="entry name" value="PDC1_MCP_like"/>
    <property type="match status" value="1"/>
</dbReference>
<dbReference type="SMART" id="SM00283">
    <property type="entry name" value="MA"/>
    <property type="match status" value="1"/>
</dbReference>
<gene>
    <name evidence="11" type="ORF">FDK22_12475</name>
</gene>
<proteinExistence type="inferred from homology"/>
<keyword evidence="4 9" id="KW-0812">Transmembrane</keyword>
<feature type="transmembrane region" description="Helical" evidence="9">
    <location>
        <begin position="281"/>
        <end position="299"/>
    </location>
</feature>
<dbReference type="GO" id="GO:0006935">
    <property type="term" value="P:chemotaxis"/>
    <property type="evidence" value="ECO:0007669"/>
    <property type="project" value="UniProtKB-KW"/>
</dbReference>
<dbReference type="Pfam" id="PF00015">
    <property type="entry name" value="MCPsignal"/>
    <property type="match status" value="1"/>
</dbReference>
<evidence type="ECO:0000256" key="8">
    <source>
        <dbReference type="PROSITE-ProRule" id="PRU00284"/>
    </source>
</evidence>
<accession>A0A5R8XZ50</accession>
<dbReference type="PANTHER" id="PTHR43531">
    <property type="entry name" value="PROTEIN ICFG"/>
    <property type="match status" value="1"/>
</dbReference>
<dbReference type="InterPro" id="IPR004089">
    <property type="entry name" value="MCPsignal_dom"/>
</dbReference>
<evidence type="ECO:0000313" key="12">
    <source>
        <dbReference type="Proteomes" id="UP000308901"/>
    </source>
</evidence>
<comment type="subcellular location">
    <subcellularLocation>
        <location evidence="1">Cell membrane</location>
        <topology evidence="1">Multi-pass membrane protein</topology>
    </subcellularLocation>
</comment>
<dbReference type="Gene3D" id="1.10.287.950">
    <property type="entry name" value="Methyl-accepting chemotaxis protein"/>
    <property type="match status" value="1"/>
</dbReference>
<evidence type="ECO:0000259" key="10">
    <source>
        <dbReference type="PROSITE" id="PS50111"/>
    </source>
</evidence>
<dbReference type="PROSITE" id="PS50111">
    <property type="entry name" value="CHEMOTAXIS_TRANSDUC_2"/>
    <property type="match status" value="1"/>
</dbReference>
<evidence type="ECO:0000256" key="1">
    <source>
        <dbReference type="ARBA" id="ARBA00004651"/>
    </source>
</evidence>
<dbReference type="AlphaFoldDB" id="A0A5R8XZ50"/>
<dbReference type="CDD" id="cd11386">
    <property type="entry name" value="MCP_signal"/>
    <property type="match status" value="1"/>
</dbReference>
<dbReference type="InterPro" id="IPR029151">
    <property type="entry name" value="Sensor-like_sf"/>
</dbReference>
<dbReference type="Pfam" id="PF02743">
    <property type="entry name" value="dCache_1"/>
    <property type="match status" value="1"/>
</dbReference>